<gene>
    <name evidence="3" type="ORF">C2869_05285</name>
</gene>
<dbReference type="InterPro" id="IPR011042">
    <property type="entry name" value="6-blade_b-propeller_TolB-like"/>
</dbReference>
<dbReference type="KEGG" id="cate:C2869_05285"/>
<keyword evidence="1" id="KW-0378">Hydrolase</keyword>
<proteinExistence type="predicted"/>
<dbReference type="OrthoDB" id="9775406at2"/>
<accession>A0A2S0VNW0</accession>
<dbReference type="EMBL" id="CP026604">
    <property type="protein sequence ID" value="AWB65889.1"/>
    <property type="molecule type" value="Genomic_DNA"/>
</dbReference>
<keyword evidence="4" id="KW-1185">Reference proteome</keyword>
<organism evidence="3 4">
    <name type="scientific">Saccharobesus litoralis</name>
    <dbReference type="NCBI Taxonomy" id="2172099"/>
    <lineage>
        <taxon>Bacteria</taxon>
        <taxon>Pseudomonadati</taxon>
        <taxon>Pseudomonadota</taxon>
        <taxon>Gammaproteobacteria</taxon>
        <taxon>Alteromonadales</taxon>
        <taxon>Alteromonadaceae</taxon>
        <taxon>Saccharobesus</taxon>
    </lineage>
</organism>
<dbReference type="AlphaFoldDB" id="A0A2S0VNW0"/>
<dbReference type="SUPFAM" id="SSF63829">
    <property type="entry name" value="Calcium-dependent phosphotriesterase"/>
    <property type="match status" value="1"/>
</dbReference>
<evidence type="ECO:0000313" key="4">
    <source>
        <dbReference type="Proteomes" id="UP000244441"/>
    </source>
</evidence>
<dbReference type="PROSITE" id="PS51257">
    <property type="entry name" value="PROKAR_LIPOPROTEIN"/>
    <property type="match status" value="1"/>
</dbReference>
<dbReference type="Gene3D" id="2.120.10.30">
    <property type="entry name" value="TolB, C-terminal domain"/>
    <property type="match status" value="2"/>
</dbReference>
<evidence type="ECO:0000313" key="3">
    <source>
        <dbReference type="EMBL" id="AWB65889.1"/>
    </source>
</evidence>
<protein>
    <recommendedName>
        <fullName evidence="2">SMP-30/Gluconolactonase/LRE-like region domain-containing protein</fullName>
    </recommendedName>
</protein>
<sequence>MHSNVLKNLVSALLLTGIAACNSTSSTTQGAVEQENPSASASTKPVNLQPATLFAKLPNTCTTPDAFDIAPDGSLTLSCVNYAGGKNKPTGRLLRITEDGQVTELAQLTGPNGKGSARPMGIAYAPDGSLYVADNQGRNQGRLLRLTFNQGKLANTEVVAYGMSSPNGVRYFNGAIYLTQLRLPKFKTKNMTSGVYRFAETDRNVKVASDGSSDKLIFSTQTENPERQFGIDGLVFDKQGRLYVGDFGDAEIYRLTLNTQGVVVNQEMFATLPKTVGIDGINIDEQGNLYLAGFLQNEIYKVDTQGKATLLAQYPDNNGANGEIDQPADLIVYKNKLIISNFDLMKGKGIVNSGHGKPYTVSAIAL</sequence>
<evidence type="ECO:0000259" key="2">
    <source>
        <dbReference type="Pfam" id="PF08450"/>
    </source>
</evidence>
<dbReference type="RefSeq" id="WP_108601962.1">
    <property type="nucleotide sequence ID" value="NZ_CP026604.1"/>
</dbReference>
<feature type="domain" description="SMP-30/Gluconolactonase/LRE-like region" evidence="2">
    <location>
        <begin position="123"/>
        <end position="315"/>
    </location>
</feature>
<dbReference type="PANTHER" id="PTHR47572">
    <property type="entry name" value="LIPOPROTEIN-RELATED"/>
    <property type="match status" value="1"/>
</dbReference>
<dbReference type="InterPro" id="IPR013658">
    <property type="entry name" value="SGL"/>
</dbReference>
<dbReference type="Proteomes" id="UP000244441">
    <property type="component" value="Chromosome"/>
</dbReference>
<dbReference type="GO" id="GO:0016787">
    <property type="term" value="F:hydrolase activity"/>
    <property type="evidence" value="ECO:0007669"/>
    <property type="project" value="UniProtKB-KW"/>
</dbReference>
<dbReference type="PANTHER" id="PTHR47572:SF4">
    <property type="entry name" value="LACTONASE DRP35"/>
    <property type="match status" value="1"/>
</dbReference>
<reference evidence="3 4" key="1">
    <citation type="submission" date="2018-01" db="EMBL/GenBank/DDBJ databases">
        <title>Genome sequence of a Cantenovulum-like bacteria.</title>
        <authorList>
            <person name="Tan W.R."/>
            <person name="Lau N.-S."/>
            <person name="Go F."/>
            <person name="Amirul A.-A.A."/>
        </authorList>
    </citation>
    <scope>NUCLEOTIDE SEQUENCE [LARGE SCALE GENOMIC DNA]</scope>
    <source>
        <strain evidence="3 4">CCB-QB4</strain>
    </source>
</reference>
<dbReference type="InterPro" id="IPR051262">
    <property type="entry name" value="SMP-30/CGR1_Lactonase"/>
</dbReference>
<dbReference type="Pfam" id="PF08450">
    <property type="entry name" value="SGL"/>
    <property type="match status" value="1"/>
</dbReference>
<name>A0A2S0VNW0_9ALTE</name>
<evidence type="ECO:0000256" key="1">
    <source>
        <dbReference type="ARBA" id="ARBA00022801"/>
    </source>
</evidence>